<proteinExistence type="predicted"/>
<feature type="region of interest" description="Disordered" evidence="1">
    <location>
        <begin position="115"/>
        <end position="138"/>
    </location>
</feature>
<evidence type="ECO:0000256" key="1">
    <source>
        <dbReference type="SAM" id="MobiDB-lite"/>
    </source>
</evidence>
<feature type="transmembrane region" description="Helical" evidence="2">
    <location>
        <begin position="6"/>
        <end position="25"/>
    </location>
</feature>
<keyword evidence="2" id="KW-0472">Membrane</keyword>
<evidence type="ECO:0000313" key="4">
    <source>
        <dbReference type="Proteomes" id="UP001595947"/>
    </source>
</evidence>
<protein>
    <recommendedName>
        <fullName evidence="5">Integral membrane protein</fullName>
    </recommendedName>
</protein>
<evidence type="ECO:0008006" key="5">
    <source>
        <dbReference type="Google" id="ProtNLM"/>
    </source>
</evidence>
<comment type="caution">
    <text evidence="3">The sequence shown here is derived from an EMBL/GenBank/DDBJ whole genome shotgun (WGS) entry which is preliminary data.</text>
</comment>
<organism evidence="3 4">
    <name type="scientific">Actinomycetospora atypica</name>
    <dbReference type="NCBI Taxonomy" id="1290095"/>
    <lineage>
        <taxon>Bacteria</taxon>
        <taxon>Bacillati</taxon>
        <taxon>Actinomycetota</taxon>
        <taxon>Actinomycetes</taxon>
        <taxon>Pseudonocardiales</taxon>
        <taxon>Pseudonocardiaceae</taxon>
        <taxon>Actinomycetospora</taxon>
    </lineage>
</organism>
<reference evidence="4" key="1">
    <citation type="journal article" date="2019" name="Int. J. Syst. Evol. Microbiol.">
        <title>The Global Catalogue of Microorganisms (GCM) 10K type strain sequencing project: providing services to taxonomists for standard genome sequencing and annotation.</title>
        <authorList>
            <consortium name="The Broad Institute Genomics Platform"/>
            <consortium name="The Broad Institute Genome Sequencing Center for Infectious Disease"/>
            <person name="Wu L."/>
            <person name="Ma J."/>
        </authorList>
    </citation>
    <scope>NUCLEOTIDE SEQUENCE [LARGE SCALE GENOMIC DNA]</scope>
    <source>
        <strain evidence="4">CGMCC 4.7093</strain>
    </source>
</reference>
<accession>A0ABV9YEL3</accession>
<gene>
    <name evidence="3" type="ORF">ACFPBZ_01395</name>
</gene>
<evidence type="ECO:0000256" key="2">
    <source>
        <dbReference type="SAM" id="Phobius"/>
    </source>
</evidence>
<dbReference type="EMBL" id="JBHSIV010000001">
    <property type="protein sequence ID" value="MFC5060844.1"/>
    <property type="molecule type" value="Genomic_DNA"/>
</dbReference>
<keyword evidence="2" id="KW-1133">Transmembrane helix</keyword>
<name>A0ABV9YEL3_9PSEU</name>
<sequence>MPSTGTYLLVVVIGFVLTVIVGQILMRAGLGFLRDVFDDRDVAASITRLLAVAYYLVALGFMSLVSTWEPFQIEGTVRYVVTKVGMILLFLGVLHVITLFVLARVRNNRRAQSMAASLRGGGRRPQRGPNDRTQALEG</sequence>
<dbReference type="Proteomes" id="UP001595947">
    <property type="component" value="Unassembled WGS sequence"/>
</dbReference>
<dbReference type="RefSeq" id="WP_378034180.1">
    <property type="nucleotide sequence ID" value="NZ_JBHSIV010000001.1"/>
</dbReference>
<keyword evidence="2" id="KW-0812">Transmembrane</keyword>
<feature type="transmembrane region" description="Helical" evidence="2">
    <location>
        <begin position="46"/>
        <end position="65"/>
    </location>
</feature>
<keyword evidence="4" id="KW-1185">Reference proteome</keyword>
<evidence type="ECO:0000313" key="3">
    <source>
        <dbReference type="EMBL" id="MFC5060844.1"/>
    </source>
</evidence>
<feature type="transmembrane region" description="Helical" evidence="2">
    <location>
        <begin position="85"/>
        <end position="105"/>
    </location>
</feature>